<dbReference type="OrthoDB" id="5962960at2759"/>
<comment type="caution">
    <text evidence="2">The sequence shown here is derived from an EMBL/GenBank/DDBJ whole genome shotgun (WGS) entry which is preliminary data.</text>
</comment>
<feature type="region of interest" description="Disordered" evidence="1">
    <location>
        <begin position="29"/>
        <end position="48"/>
    </location>
</feature>
<dbReference type="EMBL" id="CAJPWZ010002216">
    <property type="protein sequence ID" value="CAG2233678.1"/>
    <property type="molecule type" value="Genomic_DNA"/>
</dbReference>
<accession>A0A8S3TJ86</accession>
<keyword evidence="3" id="KW-1185">Reference proteome</keyword>
<dbReference type="Proteomes" id="UP000683360">
    <property type="component" value="Unassembled WGS sequence"/>
</dbReference>
<dbReference type="AlphaFoldDB" id="A0A8S3TJ86"/>
<evidence type="ECO:0000313" key="2">
    <source>
        <dbReference type="EMBL" id="CAG2233678.1"/>
    </source>
</evidence>
<proteinExistence type="predicted"/>
<evidence type="ECO:0000256" key="1">
    <source>
        <dbReference type="SAM" id="MobiDB-lite"/>
    </source>
</evidence>
<gene>
    <name evidence="2" type="ORF">MEDL_46375</name>
</gene>
<protein>
    <submittedName>
        <fullName evidence="2">Uncharacterized protein</fullName>
    </submittedName>
</protein>
<name>A0A8S3TJ86_MYTED</name>
<organism evidence="2 3">
    <name type="scientific">Mytilus edulis</name>
    <name type="common">Blue mussel</name>
    <dbReference type="NCBI Taxonomy" id="6550"/>
    <lineage>
        <taxon>Eukaryota</taxon>
        <taxon>Metazoa</taxon>
        <taxon>Spiralia</taxon>
        <taxon>Lophotrochozoa</taxon>
        <taxon>Mollusca</taxon>
        <taxon>Bivalvia</taxon>
        <taxon>Autobranchia</taxon>
        <taxon>Pteriomorphia</taxon>
        <taxon>Mytilida</taxon>
        <taxon>Mytiloidea</taxon>
        <taxon>Mytilidae</taxon>
        <taxon>Mytilinae</taxon>
        <taxon>Mytilus</taxon>
    </lineage>
</organism>
<reference evidence="2" key="1">
    <citation type="submission" date="2021-03" db="EMBL/GenBank/DDBJ databases">
        <authorList>
            <person name="Bekaert M."/>
        </authorList>
    </citation>
    <scope>NUCLEOTIDE SEQUENCE</scope>
</reference>
<sequence length="218" mass="24927">MDTITSSGSGDILTKLLLGNPELKEQQRRHVESQIEQKVNKEKQRQKTKAKLERPLLVDINTLLLKTSQKALKGFQEQPIHTAHSIQDDLLEKIKKGTNIMNIAPSDLVDFGGQKSFDMTHQLFIQHRGTFILMFDGRKGLYTELEEYPQGDVTAAYEADLEIDRLKDKLVDIAFQQSTWGQQMPIVWVPLDLQISDMRADGVKLITKKEALRDEQIQ</sequence>
<evidence type="ECO:0000313" key="3">
    <source>
        <dbReference type="Proteomes" id="UP000683360"/>
    </source>
</evidence>